<dbReference type="AlphaFoldDB" id="A0A438NB53"/>
<accession>A0A438NB53</accession>
<dbReference type="EMBL" id="NAJM01000010">
    <property type="protein sequence ID" value="RVX72867.1"/>
    <property type="molecule type" value="Genomic_DNA"/>
</dbReference>
<sequence length="225" mass="25804">MAYEVVTFQLRDEIALDDSLESVLKKYILDLIVSESGVQRAYWGTTIENPRLVKMFVHWDSVQAHYDLQKKDYYMPFVQKLNEITDLSKLTAFHTHVQPHPADQVLHDETSPVTEIFMAYFPKEYSETSQQEFGKRIEEFLENCQPGEPVITGFAGGWAVEDDLPFPNGGSDQGTAFLGLFGWKSVEDHSEFAKTDVFKENAPLISKTDGLIQTEVVHYRGRRFK</sequence>
<dbReference type="Gene3D" id="3.30.70.100">
    <property type="match status" value="2"/>
</dbReference>
<evidence type="ECO:0000313" key="2">
    <source>
        <dbReference type="Proteomes" id="UP000288859"/>
    </source>
</evidence>
<name>A0A438NB53_EXOME</name>
<dbReference type="Proteomes" id="UP000288859">
    <property type="component" value="Unassembled WGS sequence"/>
</dbReference>
<dbReference type="OrthoDB" id="3830579at2759"/>
<protein>
    <recommendedName>
        <fullName evidence="3">ABM domain-containing protein</fullName>
    </recommendedName>
</protein>
<proteinExistence type="predicted"/>
<evidence type="ECO:0000313" key="1">
    <source>
        <dbReference type="EMBL" id="RVX72867.1"/>
    </source>
</evidence>
<comment type="caution">
    <text evidence="1">The sequence shown here is derived from an EMBL/GenBank/DDBJ whole genome shotgun (WGS) entry which is preliminary data.</text>
</comment>
<dbReference type="VEuPathDB" id="FungiDB:PV10_06557"/>
<gene>
    <name evidence="1" type="ORF">B0A52_03220</name>
</gene>
<evidence type="ECO:0008006" key="3">
    <source>
        <dbReference type="Google" id="ProtNLM"/>
    </source>
</evidence>
<organism evidence="1 2">
    <name type="scientific">Exophiala mesophila</name>
    <name type="common">Black yeast-like fungus</name>
    <dbReference type="NCBI Taxonomy" id="212818"/>
    <lineage>
        <taxon>Eukaryota</taxon>
        <taxon>Fungi</taxon>
        <taxon>Dikarya</taxon>
        <taxon>Ascomycota</taxon>
        <taxon>Pezizomycotina</taxon>
        <taxon>Eurotiomycetes</taxon>
        <taxon>Chaetothyriomycetidae</taxon>
        <taxon>Chaetothyriales</taxon>
        <taxon>Herpotrichiellaceae</taxon>
        <taxon>Exophiala</taxon>
    </lineage>
</organism>
<reference evidence="1 2" key="1">
    <citation type="submission" date="2017-03" db="EMBL/GenBank/DDBJ databases">
        <title>Genomes of endolithic fungi from Antarctica.</title>
        <authorList>
            <person name="Coleine C."/>
            <person name="Masonjones S."/>
            <person name="Stajich J.E."/>
        </authorList>
    </citation>
    <scope>NUCLEOTIDE SEQUENCE [LARGE SCALE GENOMIC DNA]</scope>
    <source>
        <strain evidence="1 2">CCFEE 6314</strain>
    </source>
</reference>